<dbReference type="Pfam" id="PF10557">
    <property type="entry name" value="Cullin_Nedd8"/>
    <property type="match status" value="1"/>
</dbReference>
<evidence type="ECO:0000259" key="7">
    <source>
        <dbReference type="PROSITE" id="PS50069"/>
    </source>
</evidence>
<accession>A0A067P3U1</accession>
<dbReference type="InterPro" id="IPR001373">
    <property type="entry name" value="Cullin_N"/>
</dbReference>
<name>A0A067P3U1_9AGAM</name>
<dbReference type="FunFam" id="1.10.10.10:FF:000014">
    <property type="entry name" value="Cullin 1"/>
    <property type="match status" value="1"/>
</dbReference>
<feature type="region of interest" description="Disordered" evidence="6">
    <location>
        <begin position="402"/>
        <end position="437"/>
    </location>
</feature>
<protein>
    <recommendedName>
        <fullName evidence="7">Cullin family profile domain-containing protein</fullName>
    </recommendedName>
</protein>
<evidence type="ECO:0000256" key="4">
    <source>
        <dbReference type="PROSITE-ProRule" id="PRU00330"/>
    </source>
</evidence>
<evidence type="ECO:0000313" key="8">
    <source>
        <dbReference type="EMBL" id="KDQ49578.1"/>
    </source>
</evidence>
<proteinExistence type="inferred from homology"/>
<keyword evidence="3" id="KW-0832">Ubl conjugation</keyword>
<dbReference type="Gene3D" id="1.20.1310.10">
    <property type="entry name" value="Cullin Repeats"/>
    <property type="match status" value="4"/>
</dbReference>
<dbReference type="SUPFAM" id="SSF46785">
    <property type="entry name" value="Winged helix' DNA-binding domain"/>
    <property type="match status" value="1"/>
</dbReference>
<evidence type="ECO:0000256" key="3">
    <source>
        <dbReference type="ARBA" id="ARBA00022843"/>
    </source>
</evidence>
<dbReference type="InterPro" id="IPR036390">
    <property type="entry name" value="WH_DNA-bd_sf"/>
</dbReference>
<dbReference type="EMBL" id="KL197780">
    <property type="protein sequence ID" value="KDQ49578.1"/>
    <property type="molecule type" value="Genomic_DNA"/>
</dbReference>
<reference evidence="9" key="1">
    <citation type="journal article" date="2014" name="Proc. Natl. Acad. Sci. U.S.A.">
        <title>Extensive sampling of basidiomycete genomes demonstrates inadequacy of the white-rot/brown-rot paradigm for wood decay fungi.</title>
        <authorList>
            <person name="Riley R."/>
            <person name="Salamov A.A."/>
            <person name="Brown D.W."/>
            <person name="Nagy L.G."/>
            <person name="Floudas D."/>
            <person name="Held B.W."/>
            <person name="Levasseur A."/>
            <person name="Lombard V."/>
            <person name="Morin E."/>
            <person name="Otillar R."/>
            <person name="Lindquist E.A."/>
            <person name="Sun H."/>
            <person name="LaButti K.M."/>
            <person name="Schmutz J."/>
            <person name="Jabbour D."/>
            <person name="Luo H."/>
            <person name="Baker S.E."/>
            <person name="Pisabarro A.G."/>
            <person name="Walton J.D."/>
            <person name="Blanchette R.A."/>
            <person name="Henrissat B."/>
            <person name="Martin F."/>
            <person name="Cullen D."/>
            <person name="Hibbett D.S."/>
            <person name="Grigoriev I.V."/>
        </authorList>
    </citation>
    <scope>NUCLEOTIDE SEQUENCE [LARGE SCALE GENOMIC DNA]</scope>
    <source>
        <strain evidence="9">MUCL 33604</strain>
    </source>
</reference>
<gene>
    <name evidence="8" type="ORF">JAAARDRAFT_42751</name>
</gene>
<dbReference type="InterPro" id="IPR036388">
    <property type="entry name" value="WH-like_DNA-bd_sf"/>
</dbReference>
<evidence type="ECO:0000256" key="2">
    <source>
        <dbReference type="ARBA" id="ARBA00022499"/>
    </source>
</evidence>
<dbReference type="SMART" id="SM00182">
    <property type="entry name" value="CULLIN"/>
    <property type="match status" value="1"/>
</dbReference>
<dbReference type="AlphaFoldDB" id="A0A067P3U1"/>
<keyword evidence="9" id="KW-1185">Reference proteome</keyword>
<dbReference type="PROSITE" id="PS50069">
    <property type="entry name" value="CULLIN_2"/>
    <property type="match status" value="1"/>
</dbReference>
<dbReference type="HOGENOM" id="CLU_004747_7_2_1"/>
<dbReference type="GO" id="GO:0031625">
    <property type="term" value="F:ubiquitin protein ligase binding"/>
    <property type="evidence" value="ECO:0007669"/>
    <property type="project" value="InterPro"/>
</dbReference>
<evidence type="ECO:0000256" key="6">
    <source>
        <dbReference type="SAM" id="MobiDB-lite"/>
    </source>
</evidence>
<keyword evidence="2" id="KW-1017">Isopeptide bond</keyword>
<sequence>MTDLITLLTFPTTSNAFSAHRGPSTPVSTNESGGSVGKGPKRLKVIGEPIKPLTQTFFDPLYVSLKRSIRILLTKSSNEKLPLTYEAIYTACRSLVVAGGKGEGVWEVLKMEMEGCVGRLAKELVEDGREGVEWLKVFVEVCGWFEGRVGLLESLLTYLDRVYLTTRNDLSNVQTLSKTLFESRIFHSPKIVDKLVGGVKSWVEWERNNRLSHPSRSTISSLLTHLLTHNQYLPIFEPAYLEMTKDFYEKESEGWYDSAQGILNSKESASTFRHATSLRLAEEESRSRELLPEVSWVRVRNVVERALMGGREVWLAAGALPASMESKSIEELEELYDLFGRVGALKVLCAAFREYVLTTVRTIVNDKARDEEMIQRLLDFKAFADRAVLEAFADPVVYLSGPSSSAQPSSTPFTSTSNASTSNSTDSSTATKKKTNPDYKSALHSSFAQAFKSRHSTPAALIAKYMDRAMRKGQEELSDGEFDKILSGVLELCRFVEDRDVFRVFYHRALAKRLLLGRSASNDFERRVLKKLKEEHDAEFGMGDHMFNDLALSEDLMGEYRELAEKSGDEGRMEKVKMLNVMVLQRSSWPFAARKADVDLPPSMQADLTAYSLFYKTKHQGRKLEWDHSLGTATLKATFKNGTKDLSMSLYQAVVLLMFNEEVEIRYEDIKERCRMNEEELKRTLQSLALGRHRILRKRSRGAEVKEGDVFVFNEDFTDARTKIHINSIQVKETAEESKRAQTAIEGDRKHLLDAAIVRIMKAKKQLPFQQLTAATIDAVKGHFIPEVGDIKKRIGSLVEGEYLTRDETDKNLYVYVA</sequence>
<dbReference type="InterPro" id="IPR036317">
    <property type="entry name" value="Cullin_homology_sf"/>
</dbReference>
<dbReference type="SMART" id="SM00884">
    <property type="entry name" value="Cullin_Nedd8"/>
    <property type="match status" value="1"/>
</dbReference>
<dbReference type="Pfam" id="PF00888">
    <property type="entry name" value="Cullin"/>
    <property type="match status" value="1"/>
</dbReference>
<organism evidence="8 9">
    <name type="scientific">Jaapia argillacea MUCL 33604</name>
    <dbReference type="NCBI Taxonomy" id="933084"/>
    <lineage>
        <taxon>Eukaryota</taxon>
        <taxon>Fungi</taxon>
        <taxon>Dikarya</taxon>
        <taxon>Basidiomycota</taxon>
        <taxon>Agaricomycotina</taxon>
        <taxon>Agaricomycetes</taxon>
        <taxon>Agaricomycetidae</taxon>
        <taxon>Jaapiales</taxon>
        <taxon>Jaapiaceae</taxon>
        <taxon>Jaapia</taxon>
    </lineage>
</organism>
<evidence type="ECO:0000256" key="5">
    <source>
        <dbReference type="RuleBase" id="RU003829"/>
    </source>
</evidence>
<dbReference type="PANTHER" id="PTHR11932">
    <property type="entry name" value="CULLIN"/>
    <property type="match status" value="1"/>
</dbReference>
<dbReference type="Pfam" id="PF26557">
    <property type="entry name" value="Cullin_AB"/>
    <property type="match status" value="1"/>
</dbReference>
<dbReference type="Gene3D" id="3.30.230.130">
    <property type="entry name" value="Cullin, Chain C, Domain 2"/>
    <property type="match status" value="1"/>
</dbReference>
<dbReference type="OrthoDB" id="27073at2759"/>
<dbReference type="STRING" id="933084.A0A067P3U1"/>
<dbReference type="SUPFAM" id="SSF75632">
    <property type="entry name" value="Cullin homology domain"/>
    <property type="match status" value="1"/>
</dbReference>
<comment type="similarity">
    <text evidence="1 4 5">Belongs to the cullin family.</text>
</comment>
<feature type="domain" description="Cullin family profile" evidence="7">
    <location>
        <begin position="457"/>
        <end position="689"/>
    </location>
</feature>
<dbReference type="InParanoid" id="A0A067P3U1"/>
<dbReference type="Proteomes" id="UP000027265">
    <property type="component" value="Unassembled WGS sequence"/>
</dbReference>
<dbReference type="InterPro" id="IPR045093">
    <property type="entry name" value="Cullin"/>
</dbReference>
<dbReference type="InterPro" id="IPR016159">
    <property type="entry name" value="Cullin_repeat-like_dom_sf"/>
</dbReference>
<dbReference type="InterPro" id="IPR059120">
    <property type="entry name" value="Cullin-like_AB"/>
</dbReference>
<dbReference type="GO" id="GO:0006511">
    <property type="term" value="P:ubiquitin-dependent protein catabolic process"/>
    <property type="evidence" value="ECO:0007669"/>
    <property type="project" value="InterPro"/>
</dbReference>
<feature type="region of interest" description="Disordered" evidence="6">
    <location>
        <begin position="17"/>
        <end position="38"/>
    </location>
</feature>
<dbReference type="Gene3D" id="1.10.10.10">
    <property type="entry name" value="Winged helix-like DNA-binding domain superfamily/Winged helix DNA-binding domain"/>
    <property type="match status" value="1"/>
</dbReference>
<dbReference type="InterPro" id="IPR016158">
    <property type="entry name" value="Cullin_homology"/>
</dbReference>
<dbReference type="SUPFAM" id="SSF74788">
    <property type="entry name" value="Cullin repeat-like"/>
    <property type="match status" value="1"/>
</dbReference>
<dbReference type="InterPro" id="IPR019559">
    <property type="entry name" value="Cullin_neddylation_domain"/>
</dbReference>
<evidence type="ECO:0000256" key="1">
    <source>
        <dbReference type="ARBA" id="ARBA00006019"/>
    </source>
</evidence>
<evidence type="ECO:0000313" key="9">
    <source>
        <dbReference type="Proteomes" id="UP000027265"/>
    </source>
</evidence>
<feature type="compositionally biased region" description="Low complexity" evidence="6">
    <location>
        <begin position="402"/>
        <end position="430"/>
    </location>
</feature>